<proteinExistence type="inferred from homology"/>
<dbReference type="SUPFAM" id="SSF52091">
    <property type="entry name" value="SpoIIaa-like"/>
    <property type="match status" value="1"/>
</dbReference>
<dbReference type="InterPro" id="IPR002645">
    <property type="entry name" value="STAS_dom"/>
</dbReference>
<dbReference type="CDD" id="cd07043">
    <property type="entry name" value="STAS_anti-anti-sigma_factors"/>
    <property type="match status" value="1"/>
</dbReference>
<gene>
    <name evidence="4" type="ORF">CKO42_05635</name>
</gene>
<dbReference type="AlphaFoldDB" id="A0A9X0W806"/>
<organism evidence="4 5">
    <name type="scientific">Lamprobacter modestohalophilus</name>
    <dbReference type="NCBI Taxonomy" id="1064514"/>
    <lineage>
        <taxon>Bacteria</taxon>
        <taxon>Pseudomonadati</taxon>
        <taxon>Pseudomonadota</taxon>
        <taxon>Gammaproteobacteria</taxon>
        <taxon>Chromatiales</taxon>
        <taxon>Chromatiaceae</taxon>
        <taxon>Lamprobacter</taxon>
    </lineage>
</organism>
<sequence>MAAEFHQQADALVVKPGKRLDTTTSPEIDRELTARIEAGATKIVFDFDGTDYVSSAGLRVMMKAAKATAKLGGGVGLCHANAHVREVLDLCGFLSLFKAGKTIDKTIQML</sequence>
<name>A0A9X0W806_9GAMM</name>
<dbReference type="Gene3D" id="3.30.750.24">
    <property type="entry name" value="STAS domain"/>
    <property type="match status" value="1"/>
</dbReference>
<dbReference type="Pfam" id="PF01740">
    <property type="entry name" value="STAS"/>
    <property type="match status" value="1"/>
</dbReference>
<evidence type="ECO:0000256" key="1">
    <source>
        <dbReference type="ARBA" id="ARBA00009013"/>
    </source>
</evidence>
<dbReference type="InterPro" id="IPR036513">
    <property type="entry name" value="STAS_dom_sf"/>
</dbReference>
<dbReference type="PROSITE" id="PS50801">
    <property type="entry name" value="STAS"/>
    <property type="match status" value="1"/>
</dbReference>
<comment type="caution">
    <text evidence="4">The sequence shown here is derived from an EMBL/GenBank/DDBJ whole genome shotgun (WGS) entry which is preliminary data.</text>
</comment>
<dbReference type="Proteomes" id="UP001138768">
    <property type="component" value="Unassembled WGS sequence"/>
</dbReference>
<dbReference type="InterPro" id="IPR003658">
    <property type="entry name" value="Anti-sigma_ant"/>
</dbReference>
<accession>A0A9X0W806</accession>
<dbReference type="NCBIfam" id="TIGR00377">
    <property type="entry name" value="ant_ant_sig"/>
    <property type="match status" value="1"/>
</dbReference>
<keyword evidence="5" id="KW-1185">Reference proteome</keyword>
<dbReference type="EMBL" id="NRRY01000006">
    <property type="protein sequence ID" value="MBK1617943.1"/>
    <property type="molecule type" value="Genomic_DNA"/>
</dbReference>
<feature type="domain" description="STAS" evidence="3">
    <location>
        <begin position="1"/>
        <end position="110"/>
    </location>
</feature>
<dbReference type="RefSeq" id="WP_200240333.1">
    <property type="nucleotide sequence ID" value="NZ_NRRY01000006.1"/>
</dbReference>
<evidence type="ECO:0000313" key="4">
    <source>
        <dbReference type="EMBL" id="MBK1617943.1"/>
    </source>
</evidence>
<dbReference type="PANTHER" id="PTHR33495">
    <property type="entry name" value="ANTI-SIGMA FACTOR ANTAGONIST TM_1081-RELATED-RELATED"/>
    <property type="match status" value="1"/>
</dbReference>
<protein>
    <recommendedName>
        <fullName evidence="2">Anti-sigma factor antagonist</fullName>
    </recommendedName>
</protein>
<evidence type="ECO:0000313" key="5">
    <source>
        <dbReference type="Proteomes" id="UP001138768"/>
    </source>
</evidence>
<evidence type="ECO:0000256" key="2">
    <source>
        <dbReference type="RuleBase" id="RU003749"/>
    </source>
</evidence>
<dbReference type="GO" id="GO:0043856">
    <property type="term" value="F:anti-sigma factor antagonist activity"/>
    <property type="evidence" value="ECO:0007669"/>
    <property type="project" value="InterPro"/>
</dbReference>
<evidence type="ECO:0000259" key="3">
    <source>
        <dbReference type="PROSITE" id="PS50801"/>
    </source>
</evidence>
<reference evidence="4 5" key="1">
    <citation type="journal article" date="2020" name="Microorganisms">
        <title>Osmotic Adaptation and Compatible Solute Biosynthesis of Phototrophic Bacteria as Revealed from Genome Analyses.</title>
        <authorList>
            <person name="Imhoff J.F."/>
            <person name="Rahn T."/>
            <person name="Kunzel S."/>
            <person name="Keller A."/>
            <person name="Neulinger S.C."/>
        </authorList>
    </citation>
    <scope>NUCLEOTIDE SEQUENCE [LARGE SCALE GENOMIC DNA]</scope>
    <source>
        <strain evidence="4 5">DSM 25653</strain>
    </source>
</reference>
<comment type="similarity">
    <text evidence="1 2">Belongs to the anti-sigma-factor antagonist family.</text>
</comment>